<dbReference type="RefSeq" id="WP_125553543.1">
    <property type="nucleotide sequence ID" value="NZ_JBHSSL010000102.1"/>
</dbReference>
<dbReference type="PRINTS" id="PR00080">
    <property type="entry name" value="SDRFAMILY"/>
</dbReference>
<dbReference type="EMBL" id="JBHSSL010000102">
    <property type="protein sequence ID" value="MFC6171260.1"/>
    <property type="molecule type" value="Genomic_DNA"/>
</dbReference>
<dbReference type="Gene3D" id="3.40.50.720">
    <property type="entry name" value="NAD(P)-binding Rossmann-like Domain"/>
    <property type="match status" value="1"/>
</dbReference>
<dbReference type="EC" id="1.1.1.47" evidence="2"/>
<evidence type="ECO:0000256" key="1">
    <source>
        <dbReference type="ARBA" id="ARBA00006484"/>
    </source>
</evidence>
<dbReference type="SUPFAM" id="SSF51735">
    <property type="entry name" value="NAD(P)-binding Rossmann-fold domains"/>
    <property type="match status" value="1"/>
</dbReference>
<evidence type="ECO:0000313" key="3">
    <source>
        <dbReference type="Proteomes" id="UP001596289"/>
    </source>
</evidence>
<sequence>MTGRLAGKVALITGGTKGIGLGCAQRFIEEGAKVVITGRHADLGEQAVATVNAPDDIIFLTQDTGDDKQWPQIIKAVQDKFGKLDILVNNAGICFFKDVEHTTAEEWRKLQAINLDGVFFGTKYAMIAMKEHGGSIINMSSIEGFIGEPMLAAYNASKGGVRLFSKSAALYAAKEGYNVRVNTVHPGYIHTPLVDCAPDVVTHEEQLTPMGHLGEPLDIANMCLFLASDEAKFATGAEFVVDGGYTAQ</sequence>
<comment type="similarity">
    <text evidence="1">Belongs to the short-chain dehydrogenases/reductases (SDR) family.</text>
</comment>
<protein>
    <submittedName>
        <fullName evidence="2">Glucose 1-dehydrogenase</fullName>
        <ecNumber evidence="2">1.1.1.47</ecNumber>
    </submittedName>
</protein>
<evidence type="ECO:0000313" key="2">
    <source>
        <dbReference type="EMBL" id="MFC6171260.1"/>
    </source>
</evidence>
<proteinExistence type="inferred from homology"/>
<dbReference type="Proteomes" id="UP001596289">
    <property type="component" value="Unassembled WGS sequence"/>
</dbReference>
<reference evidence="3" key="1">
    <citation type="journal article" date="2019" name="Int. J. Syst. Evol. Microbiol.">
        <title>The Global Catalogue of Microorganisms (GCM) 10K type strain sequencing project: providing services to taxonomists for standard genome sequencing and annotation.</title>
        <authorList>
            <consortium name="The Broad Institute Genomics Platform"/>
            <consortium name="The Broad Institute Genome Sequencing Center for Infectious Disease"/>
            <person name="Wu L."/>
            <person name="Ma J."/>
        </authorList>
    </citation>
    <scope>NUCLEOTIDE SEQUENCE [LARGE SCALE GENOMIC DNA]</scope>
    <source>
        <strain evidence="3">CCM 8904</strain>
    </source>
</reference>
<dbReference type="NCBIfam" id="NF005559">
    <property type="entry name" value="PRK07231.1"/>
    <property type="match status" value="1"/>
</dbReference>
<dbReference type="Pfam" id="PF13561">
    <property type="entry name" value="adh_short_C2"/>
    <property type="match status" value="1"/>
</dbReference>
<dbReference type="InterPro" id="IPR036291">
    <property type="entry name" value="NAD(P)-bd_dom_sf"/>
</dbReference>
<comment type="caution">
    <text evidence="2">The sequence shown here is derived from an EMBL/GenBank/DDBJ whole genome shotgun (WGS) entry which is preliminary data.</text>
</comment>
<keyword evidence="3" id="KW-1185">Reference proteome</keyword>
<dbReference type="InterPro" id="IPR002347">
    <property type="entry name" value="SDR_fam"/>
</dbReference>
<accession>A0ABW1RJ95</accession>
<dbReference type="PRINTS" id="PR00081">
    <property type="entry name" value="GDHRDH"/>
</dbReference>
<dbReference type="GO" id="GO:0047936">
    <property type="term" value="F:glucose 1-dehydrogenase [NAD(P)+] activity"/>
    <property type="evidence" value="ECO:0007669"/>
    <property type="project" value="UniProtKB-EC"/>
</dbReference>
<organism evidence="2 3">
    <name type="scientific">Loigolactobacillus jiayinensis</name>
    <dbReference type="NCBI Taxonomy" id="2486016"/>
    <lineage>
        <taxon>Bacteria</taxon>
        <taxon>Bacillati</taxon>
        <taxon>Bacillota</taxon>
        <taxon>Bacilli</taxon>
        <taxon>Lactobacillales</taxon>
        <taxon>Lactobacillaceae</taxon>
        <taxon>Loigolactobacillus</taxon>
    </lineage>
</organism>
<keyword evidence="2" id="KW-0560">Oxidoreductase</keyword>
<name>A0ABW1RJ95_9LACO</name>
<gene>
    <name evidence="2" type="ORF">ACFQGP_11930</name>
</gene>
<dbReference type="PANTHER" id="PTHR42760">
    <property type="entry name" value="SHORT-CHAIN DEHYDROGENASES/REDUCTASES FAMILY MEMBER"/>
    <property type="match status" value="1"/>
</dbReference>
<dbReference type="InterPro" id="IPR020904">
    <property type="entry name" value="Sc_DH/Rdtase_CS"/>
</dbReference>
<dbReference type="PROSITE" id="PS00061">
    <property type="entry name" value="ADH_SHORT"/>
    <property type="match status" value="1"/>
</dbReference>